<evidence type="ECO:0000256" key="5">
    <source>
        <dbReference type="ARBA" id="ARBA00022747"/>
    </source>
</evidence>
<dbReference type="HOGENOM" id="CLU_027633_0_0_0"/>
<reference evidence="10" key="1">
    <citation type="journal article" date="2015" name="PeerJ">
        <title>First genomic representation of candidate bacterial phylum KSB3 points to enhanced environmental sensing as a trigger of wastewater bulking.</title>
        <authorList>
            <person name="Sekiguchi Y."/>
            <person name="Ohashi A."/>
            <person name="Parks D.H."/>
            <person name="Yamauchi T."/>
            <person name="Tyson G.W."/>
            <person name="Hugenholtz P."/>
        </authorList>
    </citation>
    <scope>NUCLEOTIDE SEQUENCE [LARGE SCALE GENOMIC DNA]</scope>
</reference>
<keyword evidence="11" id="KW-1185">Reference proteome</keyword>
<comment type="similarity">
    <text evidence="1">Belongs to the N(4)/N(6)-methyltransferase family. N(4) subfamily.</text>
</comment>
<dbReference type="GO" id="GO:0015667">
    <property type="term" value="F:site-specific DNA-methyltransferase (cytosine-N4-specific) activity"/>
    <property type="evidence" value="ECO:0007669"/>
    <property type="project" value="UniProtKB-EC"/>
</dbReference>
<dbReference type="EMBL" id="DF820467">
    <property type="protein sequence ID" value="GAK58140.1"/>
    <property type="molecule type" value="Genomic_DNA"/>
</dbReference>
<sequence>MLITPQQLCFFTNAEKARMPSEKHDEKTEWGTFKDSLKAPIHSWFTYPAGFSYKAVESSFKAHHITSGDTIYDPFMGSGTTNLVAKKLGIHSYGVEAHPFVFKIARAKLQWEIDRDEILHALSQIEHFVHAHKKQPRSRSTQDVLHNEFPELLLKCYEDDTLLELLWIRNALNTIQLSQESYDFFFVGLTGLLREVSSAATGWPYIAPNKKKTTSANKIPLTEFRRQMYKMLEDIRLMISEAIPTYSDSQHHLFNADSRDVTDLVTDKSIDHIFTSPPYLNNFDYADRTRLELYFFGEANTWGDISQQIRTKLMTSATTQISRNDLRYTLSEDLRQACPDVYVHLKEAIQVLSERRLHKGGKKSYDLLVTGYFNDMYCELKEAFRVLKPGRSAVFVLGDSAPYGVHIPTDEFIGKIGRGLGFSDYHITVLRERGGKWGENPQRHKVKLKESIVTLTKYP</sequence>
<evidence type="ECO:0000256" key="7">
    <source>
        <dbReference type="ARBA" id="ARBA00049120"/>
    </source>
</evidence>
<name>A0A081C0N5_VECG1</name>
<dbReference type="InterPro" id="IPR017985">
    <property type="entry name" value="MeTrfase_CN4_CS"/>
</dbReference>
<keyword evidence="4" id="KW-0949">S-adenosyl-L-methionine</keyword>
<accession>A0A081C0N5</accession>
<dbReference type="Gene3D" id="3.40.50.150">
    <property type="entry name" value="Vaccinia Virus protein VP39"/>
    <property type="match status" value="2"/>
</dbReference>
<keyword evidence="5" id="KW-0680">Restriction system</keyword>
<gene>
    <name evidence="10" type="ORF">U27_05113</name>
</gene>
<evidence type="ECO:0000259" key="9">
    <source>
        <dbReference type="Pfam" id="PF01555"/>
    </source>
</evidence>
<dbReference type="InterPro" id="IPR002941">
    <property type="entry name" value="DNA_methylase_N4/N6"/>
</dbReference>
<dbReference type="eggNOG" id="COG0863">
    <property type="taxonomic scope" value="Bacteria"/>
</dbReference>
<dbReference type="EC" id="2.1.1.-" evidence="8"/>
<feature type="domain" description="DNA methylase N-4/N-6" evidence="9">
    <location>
        <begin position="45"/>
        <end position="105"/>
    </location>
</feature>
<evidence type="ECO:0000256" key="2">
    <source>
        <dbReference type="ARBA" id="ARBA00022603"/>
    </source>
</evidence>
<dbReference type="AlphaFoldDB" id="A0A081C0N5"/>
<dbReference type="GO" id="GO:0009307">
    <property type="term" value="P:DNA restriction-modification system"/>
    <property type="evidence" value="ECO:0007669"/>
    <property type="project" value="UniProtKB-KW"/>
</dbReference>
<evidence type="ECO:0000256" key="3">
    <source>
        <dbReference type="ARBA" id="ARBA00022679"/>
    </source>
</evidence>
<organism evidence="10">
    <name type="scientific">Vecturithrix granuli</name>
    <dbReference type="NCBI Taxonomy" id="1499967"/>
    <lineage>
        <taxon>Bacteria</taxon>
        <taxon>Candidatus Moduliflexota</taxon>
        <taxon>Candidatus Vecturitrichia</taxon>
        <taxon>Candidatus Vecturitrichales</taxon>
        <taxon>Candidatus Vecturitrichaceae</taxon>
        <taxon>Candidatus Vecturithrix</taxon>
    </lineage>
</organism>
<comment type="catalytic activity">
    <reaction evidence="7">
        <text>a 2'-deoxycytidine in DNA + S-adenosyl-L-methionine = an N(4)-methyl-2'-deoxycytidine in DNA + S-adenosyl-L-homocysteine + H(+)</text>
        <dbReference type="Rhea" id="RHEA:16857"/>
        <dbReference type="Rhea" id="RHEA-COMP:11369"/>
        <dbReference type="Rhea" id="RHEA-COMP:13674"/>
        <dbReference type="ChEBI" id="CHEBI:15378"/>
        <dbReference type="ChEBI" id="CHEBI:57856"/>
        <dbReference type="ChEBI" id="CHEBI:59789"/>
        <dbReference type="ChEBI" id="CHEBI:85452"/>
        <dbReference type="ChEBI" id="CHEBI:137933"/>
        <dbReference type="EC" id="2.1.1.113"/>
    </reaction>
</comment>
<evidence type="ECO:0000313" key="10">
    <source>
        <dbReference type="EMBL" id="GAK58140.1"/>
    </source>
</evidence>
<dbReference type="Pfam" id="PF01555">
    <property type="entry name" value="N6_N4_Mtase"/>
    <property type="match status" value="1"/>
</dbReference>
<dbReference type="PRINTS" id="PR00508">
    <property type="entry name" value="S21N4MTFRASE"/>
</dbReference>
<proteinExistence type="inferred from homology"/>
<evidence type="ECO:0000256" key="6">
    <source>
        <dbReference type="ARBA" id="ARBA00023125"/>
    </source>
</evidence>
<dbReference type="Proteomes" id="UP000030661">
    <property type="component" value="Unassembled WGS sequence"/>
</dbReference>
<protein>
    <recommendedName>
        <fullName evidence="8">Methyltransferase</fullName>
        <ecNumber evidence="8">2.1.1.-</ecNumber>
    </recommendedName>
</protein>
<dbReference type="InterPro" id="IPR001091">
    <property type="entry name" value="RM_Methyltransferase"/>
</dbReference>
<keyword evidence="6" id="KW-0238">DNA-binding</keyword>
<dbReference type="GO" id="GO:0008170">
    <property type="term" value="F:N-methyltransferase activity"/>
    <property type="evidence" value="ECO:0007669"/>
    <property type="project" value="InterPro"/>
</dbReference>
<dbReference type="GO" id="GO:0032259">
    <property type="term" value="P:methylation"/>
    <property type="evidence" value="ECO:0007669"/>
    <property type="project" value="UniProtKB-KW"/>
</dbReference>
<dbReference type="PROSITE" id="PS00093">
    <property type="entry name" value="N4_MTASE"/>
    <property type="match status" value="1"/>
</dbReference>
<evidence type="ECO:0000256" key="8">
    <source>
        <dbReference type="RuleBase" id="RU362026"/>
    </source>
</evidence>
<keyword evidence="3" id="KW-0808">Transferase</keyword>
<evidence type="ECO:0000256" key="4">
    <source>
        <dbReference type="ARBA" id="ARBA00022691"/>
    </source>
</evidence>
<dbReference type="SUPFAM" id="SSF53335">
    <property type="entry name" value="S-adenosyl-L-methionine-dependent methyltransferases"/>
    <property type="match status" value="2"/>
</dbReference>
<evidence type="ECO:0000256" key="1">
    <source>
        <dbReference type="ARBA" id="ARBA00010203"/>
    </source>
</evidence>
<dbReference type="GO" id="GO:0003677">
    <property type="term" value="F:DNA binding"/>
    <property type="evidence" value="ECO:0007669"/>
    <property type="project" value="UniProtKB-KW"/>
</dbReference>
<evidence type="ECO:0000313" key="11">
    <source>
        <dbReference type="Proteomes" id="UP000030661"/>
    </source>
</evidence>
<dbReference type="InterPro" id="IPR029063">
    <property type="entry name" value="SAM-dependent_MTases_sf"/>
</dbReference>
<keyword evidence="2" id="KW-0489">Methyltransferase</keyword>
<dbReference type="STRING" id="1499967.U27_05113"/>